<proteinExistence type="predicted"/>
<evidence type="ECO:0008006" key="3">
    <source>
        <dbReference type="Google" id="ProtNLM"/>
    </source>
</evidence>
<dbReference type="Proteomes" id="UP000007488">
    <property type="component" value="Chromosome"/>
</dbReference>
<protein>
    <recommendedName>
        <fullName evidence="3">Bacteriophage Gp15 protein</fullName>
    </recommendedName>
</protein>
<sequence>MNILTEQLPTAVEIDGAVYELDTDFRSCLNIILAFEDQELTDYEKQIVLLQLLYREIPENAKEACRLGVKFLDCGEEQGEGGSHGDGAGRLYSFNQDAKYIYSAIKQSHGVDLETVDYLHWWKFCYMFLDLREDCFFHRLIHLRRQKNLGKLTKEERELYYKIQDIVDLPEVRTSEEKIVADEFMRLLNGG</sequence>
<dbReference type="KEGG" id="sgy:Sgly_0348"/>
<dbReference type="eggNOG" id="ENOG5032UD1">
    <property type="taxonomic scope" value="Bacteria"/>
</dbReference>
<dbReference type="AlphaFoldDB" id="F0SXG8"/>
<dbReference type="RefSeq" id="WP_013623585.1">
    <property type="nucleotide sequence ID" value="NC_015172.1"/>
</dbReference>
<reference evidence="2" key="2">
    <citation type="submission" date="2011-02" db="EMBL/GenBank/DDBJ databases">
        <title>The complete genome of Syntrophobotulus glycolicus DSM 8271.</title>
        <authorList>
            <person name="Lucas S."/>
            <person name="Copeland A."/>
            <person name="Lapidus A."/>
            <person name="Bruce D."/>
            <person name="Goodwin L."/>
            <person name="Pitluck S."/>
            <person name="Kyrpides N."/>
            <person name="Mavromatis K."/>
            <person name="Pagani I."/>
            <person name="Ivanova N."/>
            <person name="Mikhailova N."/>
            <person name="Chertkov O."/>
            <person name="Held B."/>
            <person name="Detter J.C."/>
            <person name="Tapia R."/>
            <person name="Han C."/>
            <person name="Land M."/>
            <person name="Hauser L."/>
            <person name="Markowitz V."/>
            <person name="Cheng J.-F."/>
            <person name="Hugenholtz P."/>
            <person name="Woyke T."/>
            <person name="Wu D."/>
            <person name="Spring S."/>
            <person name="Schroeder M."/>
            <person name="Brambilla E."/>
            <person name="Klenk H.-P."/>
            <person name="Eisen J.A."/>
        </authorList>
    </citation>
    <scope>NUCLEOTIDE SEQUENCE [LARGE SCALE GENOMIC DNA]</scope>
    <source>
        <strain evidence="2">DSM 8271 / FlGlyR</strain>
    </source>
</reference>
<dbReference type="Pfam" id="PF06854">
    <property type="entry name" value="Phage_Gp15"/>
    <property type="match status" value="1"/>
</dbReference>
<evidence type="ECO:0000313" key="2">
    <source>
        <dbReference type="Proteomes" id="UP000007488"/>
    </source>
</evidence>
<evidence type="ECO:0000313" key="1">
    <source>
        <dbReference type="EMBL" id="ADY54714.1"/>
    </source>
</evidence>
<keyword evidence="2" id="KW-1185">Reference proteome</keyword>
<accession>F0SXG8</accession>
<dbReference type="EMBL" id="CP002547">
    <property type="protein sequence ID" value="ADY54714.1"/>
    <property type="molecule type" value="Genomic_DNA"/>
</dbReference>
<name>F0SXG8_SYNGF</name>
<gene>
    <name evidence="1" type="ordered locus">Sgly_0348</name>
</gene>
<dbReference type="OrthoDB" id="1758052at2"/>
<dbReference type="STRING" id="645991.Sgly_0348"/>
<organism evidence="1 2">
    <name type="scientific">Syntrophobotulus glycolicus (strain DSM 8271 / FlGlyR)</name>
    <dbReference type="NCBI Taxonomy" id="645991"/>
    <lineage>
        <taxon>Bacteria</taxon>
        <taxon>Bacillati</taxon>
        <taxon>Bacillota</taxon>
        <taxon>Clostridia</taxon>
        <taxon>Eubacteriales</taxon>
        <taxon>Desulfitobacteriaceae</taxon>
        <taxon>Syntrophobotulus</taxon>
    </lineage>
</organism>
<reference evidence="1 2" key="1">
    <citation type="journal article" date="2011" name="Stand. Genomic Sci.">
        <title>Complete genome sequence of Syntrophobotulus glycolicus type strain (FlGlyR).</title>
        <authorList>
            <person name="Han C."/>
            <person name="Mwirichia R."/>
            <person name="Chertkov O."/>
            <person name="Held B."/>
            <person name="Lapidus A."/>
            <person name="Nolan M."/>
            <person name="Lucas S."/>
            <person name="Hammon N."/>
            <person name="Deshpande S."/>
            <person name="Cheng J.F."/>
            <person name="Tapia R."/>
            <person name="Goodwin L."/>
            <person name="Pitluck S."/>
            <person name="Huntemann M."/>
            <person name="Liolios K."/>
            <person name="Ivanova N."/>
            <person name="Pagani I."/>
            <person name="Mavromatis K."/>
            <person name="Ovchinikova G."/>
            <person name="Pati A."/>
            <person name="Chen A."/>
            <person name="Palaniappan K."/>
            <person name="Land M."/>
            <person name="Hauser L."/>
            <person name="Brambilla E.M."/>
            <person name="Rohde M."/>
            <person name="Spring S."/>
            <person name="Sikorski J."/>
            <person name="Goker M."/>
            <person name="Woyke T."/>
            <person name="Bristow J."/>
            <person name="Eisen J.A."/>
            <person name="Markowitz V."/>
            <person name="Hugenholtz P."/>
            <person name="Kyrpides N.C."/>
            <person name="Klenk H.P."/>
            <person name="Detter J.C."/>
        </authorList>
    </citation>
    <scope>NUCLEOTIDE SEQUENCE [LARGE SCALE GENOMIC DNA]</scope>
    <source>
        <strain evidence="2">DSM 8271 / FlGlyR</strain>
    </source>
</reference>
<dbReference type="InterPro" id="IPR009660">
    <property type="entry name" value="Phage_A500_Gp15"/>
</dbReference>
<dbReference type="HOGENOM" id="CLU_108800_1_0_9"/>